<accession>A0A9D4VGQ8</accession>
<feature type="domain" description="DNA2/NAM7 helicase helicase" evidence="1">
    <location>
        <begin position="26"/>
        <end position="93"/>
    </location>
</feature>
<dbReference type="PANTHER" id="PTHR10887">
    <property type="entry name" value="DNA2/NAM7 HELICASE FAMILY"/>
    <property type="match status" value="1"/>
</dbReference>
<dbReference type="InterPro" id="IPR041677">
    <property type="entry name" value="DNA2/NAM7_AAA_11"/>
</dbReference>
<organism evidence="2 3">
    <name type="scientific">Pisum sativum</name>
    <name type="common">Garden pea</name>
    <name type="synonym">Lathyrus oleraceus</name>
    <dbReference type="NCBI Taxonomy" id="3888"/>
    <lineage>
        <taxon>Eukaryota</taxon>
        <taxon>Viridiplantae</taxon>
        <taxon>Streptophyta</taxon>
        <taxon>Embryophyta</taxon>
        <taxon>Tracheophyta</taxon>
        <taxon>Spermatophyta</taxon>
        <taxon>Magnoliopsida</taxon>
        <taxon>eudicotyledons</taxon>
        <taxon>Gunneridae</taxon>
        <taxon>Pentapetalae</taxon>
        <taxon>rosids</taxon>
        <taxon>fabids</taxon>
        <taxon>Fabales</taxon>
        <taxon>Fabaceae</taxon>
        <taxon>Papilionoideae</taxon>
        <taxon>50 kb inversion clade</taxon>
        <taxon>NPAAA clade</taxon>
        <taxon>Hologalegina</taxon>
        <taxon>IRL clade</taxon>
        <taxon>Fabeae</taxon>
        <taxon>Lathyrus</taxon>
    </lineage>
</organism>
<dbReference type="PANTHER" id="PTHR10887:SF515">
    <property type="entry name" value="P-LOOP CONTAINING NUCLEOSIDE TRIPHOSPHATE HYDROLASES SUPERFAMILY PROTEIN"/>
    <property type="match status" value="1"/>
</dbReference>
<evidence type="ECO:0000313" key="2">
    <source>
        <dbReference type="EMBL" id="KAI5382471.1"/>
    </source>
</evidence>
<evidence type="ECO:0000313" key="3">
    <source>
        <dbReference type="Proteomes" id="UP001058974"/>
    </source>
</evidence>
<dbReference type="Gramene" id="Psat07G0004600-T1">
    <property type="protein sequence ID" value="KAI5382471.1"/>
    <property type="gene ID" value="KIW84_070046"/>
</dbReference>
<dbReference type="GO" id="GO:0004386">
    <property type="term" value="F:helicase activity"/>
    <property type="evidence" value="ECO:0007669"/>
    <property type="project" value="InterPro"/>
</dbReference>
<gene>
    <name evidence="2" type="ORF">KIW84_070046</name>
</gene>
<name>A0A9D4VGQ8_PEA</name>
<evidence type="ECO:0000259" key="1">
    <source>
        <dbReference type="Pfam" id="PF13086"/>
    </source>
</evidence>
<proteinExistence type="predicted"/>
<dbReference type="AlphaFoldDB" id="A0A9D4VGQ8"/>
<dbReference type="Gene3D" id="3.40.50.300">
    <property type="entry name" value="P-loop containing nucleotide triphosphate hydrolases"/>
    <property type="match status" value="1"/>
</dbReference>
<dbReference type="InterPro" id="IPR045055">
    <property type="entry name" value="DNA2/NAM7-like"/>
</dbReference>
<reference evidence="2 3" key="1">
    <citation type="journal article" date="2022" name="Nat. Genet.">
        <title>Improved pea reference genome and pan-genome highlight genomic features and evolutionary characteristics.</title>
        <authorList>
            <person name="Yang T."/>
            <person name="Liu R."/>
            <person name="Luo Y."/>
            <person name="Hu S."/>
            <person name="Wang D."/>
            <person name="Wang C."/>
            <person name="Pandey M.K."/>
            <person name="Ge S."/>
            <person name="Xu Q."/>
            <person name="Li N."/>
            <person name="Li G."/>
            <person name="Huang Y."/>
            <person name="Saxena R.K."/>
            <person name="Ji Y."/>
            <person name="Li M."/>
            <person name="Yan X."/>
            <person name="He Y."/>
            <person name="Liu Y."/>
            <person name="Wang X."/>
            <person name="Xiang C."/>
            <person name="Varshney R.K."/>
            <person name="Ding H."/>
            <person name="Gao S."/>
            <person name="Zong X."/>
        </authorList>
    </citation>
    <scope>NUCLEOTIDE SEQUENCE [LARGE SCALE GENOMIC DNA]</scope>
    <source>
        <strain evidence="2 3">cv. Zhongwan 6</strain>
    </source>
</reference>
<keyword evidence="3" id="KW-1185">Reference proteome</keyword>
<dbReference type="InterPro" id="IPR027417">
    <property type="entry name" value="P-loop_NTPase"/>
</dbReference>
<dbReference type="SUPFAM" id="SSF52540">
    <property type="entry name" value="P-loop containing nucleoside triphosphate hydrolases"/>
    <property type="match status" value="1"/>
</dbReference>
<dbReference type="Proteomes" id="UP001058974">
    <property type="component" value="Chromosome 7"/>
</dbReference>
<dbReference type="Gramene" id="chrUn0099G0000100-T1">
    <property type="protein sequence ID" value="KAI5382020.1"/>
    <property type="gene ID" value="KIW84_UN0215"/>
</dbReference>
<sequence>MSSSLQVEKSCFALSDDETHQSLLSELNESQRKAICACLSSLHCSKSTVDLISGPPGSGKTKTLGTLLFALLKMNCRTLVSAPTNIAIKEVAYLKVGAEIEEIYLDYHVKKLSQCFKPLNGWKHCFVSMIDLLENCVSHYHMFIENEMRKEQDHFEHDNSNGSKHHKPSCSGVRVHKSFLEFVEERFLSIASPLKDSVSLLCMHLPRSCILEQNSENMASLIWNLESFRELLLMISPDQEGLPRSW</sequence>
<dbReference type="EMBL" id="JAMSHJ010000007">
    <property type="protein sequence ID" value="KAI5382471.1"/>
    <property type="molecule type" value="Genomic_DNA"/>
</dbReference>
<dbReference type="Pfam" id="PF13086">
    <property type="entry name" value="AAA_11"/>
    <property type="match status" value="1"/>
</dbReference>
<protein>
    <recommendedName>
        <fullName evidence="1">DNA2/NAM7 helicase helicase domain-containing protein</fullName>
    </recommendedName>
</protein>
<comment type="caution">
    <text evidence="2">The sequence shown here is derived from an EMBL/GenBank/DDBJ whole genome shotgun (WGS) entry which is preliminary data.</text>
</comment>